<gene>
    <name evidence="1" type="ORF">EW093_00285</name>
</gene>
<evidence type="ECO:0000313" key="1">
    <source>
        <dbReference type="EMBL" id="QEN03203.1"/>
    </source>
</evidence>
<sequence length="282" mass="32600">MFYKVITHNGKAHIDELLGISLLSIHLNELPTDIIRIHPDEASLMLKKETIEEDIYFIDCGLDYNAEKRIFDHHQSKDLMCSAALIFNEFFPHLKDSKLSKYINLVSLVDTKGPNALDDYKFKSDTVDYFSFPQGVMLREFENNPLLITKIFSDGLLSMIEFENKKRLALEWINSEGSIKFSNINGINILEYLKVPPYELSSAVKSADADIVDEKNIHVIYSFDKDNPEVRTLFRTLKADSILDFTKSMVDYSLFCHRGGFLLKFIPKDNNEWKNIIRESIL</sequence>
<dbReference type="Pfam" id="PF03690">
    <property type="entry name" value="MYG1_exonuc"/>
    <property type="match status" value="1"/>
</dbReference>
<reference evidence="1 2" key="1">
    <citation type="submission" date="2019-02" db="EMBL/GenBank/DDBJ databases">
        <authorList>
            <person name="Fomenkov A."/>
            <person name="Dubinina G."/>
            <person name="Grabovich M."/>
            <person name="Vincze T."/>
            <person name="Roberts R.J."/>
        </authorList>
    </citation>
    <scope>NUCLEOTIDE SEQUENCE [LARGE SCALE GENOMIC DNA]</scope>
    <source>
        <strain evidence="1 2">P</strain>
    </source>
</reference>
<keyword evidence="2" id="KW-1185">Reference proteome</keyword>
<dbReference type="EMBL" id="CP035807">
    <property type="protein sequence ID" value="QEN03203.1"/>
    <property type="molecule type" value="Genomic_DNA"/>
</dbReference>
<reference evidence="1 2" key="2">
    <citation type="submission" date="2019-09" db="EMBL/GenBank/DDBJ databases">
        <title>Complete Genome Sequence and Methylome Analysis of free living Spirochaetas.</title>
        <authorList>
            <person name="Leshcheva N."/>
            <person name="Mikheeva N."/>
        </authorList>
    </citation>
    <scope>NUCLEOTIDE SEQUENCE [LARGE SCALE GENOMIC DNA]</scope>
    <source>
        <strain evidence="1 2">P</strain>
    </source>
</reference>
<evidence type="ECO:0000313" key="2">
    <source>
        <dbReference type="Proteomes" id="UP000323824"/>
    </source>
</evidence>
<organism evidence="1 2">
    <name type="scientific">Thiospirochaeta perfilievii</name>
    <dbReference type="NCBI Taxonomy" id="252967"/>
    <lineage>
        <taxon>Bacteria</taxon>
        <taxon>Pseudomonadati</taxon>
        <taxon>Spirochaetota</taxon>
        <taxon>Spirochaetia</taxon>
        <taxon>Spirochaetales</taxon>
        <taxon>Spirochaetaceae</taxon>
        <taxon>Thiospirochaeta</taxon>
    </lineage>
</organism>
<dbReference type="KEGG" id="sper:EW093_00285"/>
<dbReference type="AlphaFoldDB" id="A0A5C1Q566"/>
<protein>
    <recommendedName>
        <fullName evidence="3">MYG1 family protein</fullName>
    </recommendedName>
</protein>
<name>A0A5C1Q566_9SPIO</name>
<dbReference type="InterPro" id="IPR003226">
    <property type="entry name" value="MYG1_exonuclease"/>
</dbReference>
<dbReference type="OrthoDB" id="183622at2"/>
<accession>A0A5C1Q566</accession>
<dbReference type="Proteomes" id="UP000323824">
    <property type="component" value="Chromosome"/>
</dbReference>
<dbReference type="RefSeq" id="WP_149566463.1">
    <property type="nucleotide sequence ID" value="NZ_CP035807.1"/>
</dbReference>
<evidence type="ECO:0008006" key="3">
    <source>
        <dbReference type="Google" id="ProtNLM"/>
    </source>
</evidence>
<proteinExistence type="predicted"/>